<protein>
    <recommendedName>
        <fullName evidence="1">DUF6606 domain-containing protein</fullName>
    </recommendedName>
</protein>
<keyword evidence="3" id="KW-1185">Reference proteome</keyword>
<reference evidence="2 3" key="1">
    <citation type="submission" date="2016-10" db="EMBL/GenBank/DDBJ databases">
        <title>Draft genome sequence of Coniochaeta ligniaria NRRL30616, a lignocellulolytic fungus for bioabatement of inhibitors in plant biomass hydrolysates.</title>
        <authorList>
            <consortium name="DOE Joint Genome Institute"/>
            <person name="Jimenez D.J."/>
            <person name="Hector R.E."/>
            <person name="Riley R."/>
            <person name="Sun H."/>
            <person name="Grigoriev I.V."/>
            <person name="Van Elsas J.D."/>
            <person name="Nichols N.N."/>
        </authorList>
    </citation>
    <scope>NUCLEOTIDE SEQUENCE [LARGE SCALE GENOMIC DNA]</scope>
    <source>
        <strain evidence="2 3">NRRL 30616</strain>
    </source>
</reference>
<accession>A0A1J7IB89</accession>
<evidence type="ECO:0000313" key="2">
    <source>
        <dbReference type="EMBL" id="OIW24951.1"/>
    </source>
</evidence>
<feature type="domain" description="DUF6606" evidence="1">
    <location>
        <begin position="11"/>
        <end position="269"/>
    </location>
</feature>
<dbReference type="OrthoDB" id="3182339at2759"/>
<proteinExistence type="predicted"/>
<evidence type="ECO:0000259" key="1">
    <source>
        <dbReference type="Pfam" id="PF20255"/>
    </source>
</evidence>
<dbReference type="EMBL" id="KV875102">
    <property type="protein sequence ID" value="OIW24951.1"/>
    <property type="molecule type" value="Genomic_DNA"/>
</dbReference>
<dbReference type="AlphaFoldDB" id="A0A1J7IB89"/>
<evidence type="ECO:0000313" key="3">
    <source>
        <dbReference type="Proteomes" id="UP000182658"/>
    </source>
</evidence>
<dbReference type="STRING" id="1408157.A0A1J7IB89"/>
<dbReference type="Proteomes" id="UP000182658">
    <property type="component" value="Unassembled WGS sequence"/>
</dbReference>
<name>A0A1J7IB89_9PEZI</name>
<organism evidence="2 3">
    <name type="scientific">Coniochaeta ligniaria NRRL 30616</name>
    <dbReference type="NCBI Taxonomy" id="1408157"/>
    <lineage>
        <taxon>Eukaryota</taxon>
        <taxon>Fungi</taxon>
        <taxon>Dikarya</taxon>
        <taxon>Ascomycota</taxon>
        <taxon>Pezizomycotina</taxon>
        <taxon>Sordariomycetes</taxon>
        <taxon>Sordariomycetidae</taxon>
        <taxon>Coniochaetales</taxon>
        <taxon>Coniochaetaceae</taxon>
        <taxon>Coniochaeta</taxon>
    </lineage>
</organism>
<dbReference type="InParanoid" id="A0A1J7IB89"/>
<sequence>MSSTDACLLYMIHHVFLPPKLPKHGDARHFATTDRVLLQSVLDALRSFASFSNAGKDESIRAVDFMIEKMISITDDDGHIQQELLLDAFVELPNNGGPLAVYVRAQNAAVIIRKERDDIIFEAFELTPPNKAIMSTKGRLKRCFPGPAVAVPVDIFNNKGFQSTLTSTLAKMSSQQAIEIIPTARKASQDHSENRDTTNPQLVTAFLMSYLEAVGSPVSVPKIWKNTREEHRSPVWLLTRVAIQTTFLRLAGSRNYYKEFMVFLMAELTAKATKHDIPCDTLHCLISKTSRRLSKLALSHEDEQGWYPTVERTLRSANKKLQAVWATVDASERNLSTQDLPNLDFKKDSVLHLSALDKYIQFVQQPPLSESLLNKYSPPHLTTSFPSGTLPVIPTSSPDDTGYVLAAFEDWVASHLAGWLGTNVSDPTTCGHLGRLIEQYHCIASSHYDENPETISVMLLTCLELWVACDNSATQQYPLMLDYNPEVPSQLLQSLILPLKVQLERLSRVEDYLGQRVSRSKPGFPSVFSNFGHRSSFAVRYFATSKDHQDLRAEIEIWAHGVREDKKAELSRKKLKYSRLMNLYNTSKCQTVDRYDHALRYSRNIHDPSCARCGYLSNASKMKIDKHEWPLPRKDLEANATVFELNCPKAFNDWRDATLLLNMNILRSEYHKARKPDTQYDTSSCLSKFIKTFPQRMRLISETKPHLVTHRSSELVSQASESSVCVHNGLTYLYLDHQRGYFATEVDMTEEIPNLCTYQLQYCKPIQQFIYRPHLQPNGPKHNVVISQQHTCPNNMSLEEFKSLGTLPLGLQVQWSNILLQLSPSVAECLSVGGPRVLEFHRCVPKMHGILDQNRP</sequence>
<dbReference type="Pfam" id="PF20255">
    <property type="entry name" value="DUF6606"/>
    <property type="match status" value="1"/>
</dbReference>
<gene>
    <name evidence="2" type="ORF">CONLIGDRAFT_690616</name>
</gene>
<dbReference type="InterPro" id="IPR046541">
    <property type="entry name" value="DUF6606"/>
</dbReference>